<evidence type="ECO:0000256" key="2">
    <source>
        <dbReference type="ARBA" id="ARBA00023015"/>
    </source>
</evidence>
<keyword evidence="4" id="KW-0804">Transcription</keyword>
<dbReference type="GO" id="GO:0003677">
    <property type="term" value="F:DNA binding"/>
    <property type="evidence" value="ECO:0007669"/>
    <property type="project" value="UniProtKB-KW"/>
</dbReference>
<keyword evidence="3" id="KW-0238">DNA-binding</keyword>
<evidence type="ECO:0000256" key="1">
    <source>
        <dbReference type="ARBA" id="ARBA00009437"/>
    </source>
</evidence>
<dbReference type="Pfam" id="PF03466">
    <property type="entry name" value="LysR_substrate"/>
    <property type="match status" value="1"/>
</dbReference>
<dbReference type="SUPFAM" id="SSF53850">
    <property type="entry name" value="Periplasmic binding protein-like II"/>
    <property type="match status" value="1"/>
</dbReference>
<feature type="domain" description="HTH lysR-type" evidence="5">
    <location>
        <begin position="1"/>
        <end position="58"/>
    </location>
</feature>
<dbReference type="InterPro" id="IPR036388">
    <property type="entry name" value="WH-like_DNA-bd_sf"/>
</dbReference>
<gene>
    <name evidence="6" type="ORF">PVE99_30395</name>
</gene>
<organism evidence="6 7">
    <name type="scientific">Priestia megaterium</name>
    <name type="common">Bacillus megaterium</name>
    <dbReference type="NCBI Taxonomy" id="1404"/>
    <lineage>
        <taxon>Bacteria</taxon>
        <taxon>Bacillati</taxon>
        <taxon>Bacillota</taxon>
        <taxon>Bacilli</taxon>
        <taxon>Bacillales</taxon>
        <taxon>Bacillaceae</taxon>
        <taxon>Priestia</taxon>
    </lineage>
</organism>
<evidence type="ECO:0000256" key="3">
    <source>
        <dbReference type="ARBA" id="ARBA00023125"/>
    </source>
</evidence>
<dbReference type="AlphaFoldDB" id="A0ABD4X2J1"/>
<comment type="similarity">
    <text evidence="1">Belongs to the LysR transcriptional regulatory family.</text>
</comment>
<dbReference type="CDD" id="cd05466">
    <property type="entry name" value="PBP2_LTTR_substrate"/>
    <property type="match status" value="1"/>
</dbReference>
<dbReference type="RefSeq" id="WP_098548672.1">
    <property type="nucleotide sequence ID" value="NZ_JARAOX010000241.1"/>
</dbReference>
<keyword evidence="2" id="KW-0805">Transcription regulation</keyword>
<dbReference type="PANTHER" id="PTHR30126:SF40">
    <property type="entry name" value="HTH-TYPE TRANSCRIPTIONAL REGULATOR GLTR"/>
    <property type="match status" value="1"/>
</dbReference>
<dbReference type="InterPro" id="IPR000847">
    <property type="entry name" value="LysR_HTH_N"/>
</dbReference>
<dbReference type="PANTHER" id="PTHR30126">
    <property type="entry name" value="HTH-TYPE TRANSCRIPTIONAL REGULATOR"/>
    <property type="match status" value="1"/>
</dbReference>
<dbReference type="SUPFAM" id="SSF46785">
    <property type="entry name" value="Winged helix' DNA-binding domain"/>
    <property type="match status" value="1"/>
</dbReference>
<evidence type="ECO:0000313" key="6">
    <source>
        <dbReference type="EMBL" id="MDD9786671.1"/>
    </source>
</evidence>
<dbReference type="Gene3D" id="1.10.10.10">
    <property type="entry name" value="Winged helix-like DNA-binding domain superfamily/Winged helix DNA-binding domain"/>
    <property type="match status" value="1"/>
</dbReference>
<proteinExistence type="inferred from homology"/>
<dbReference type="Pfam" id="PF00126">
    <property type="entry name" value="HTH_1"/>
    <property type="match status" value="1"/>
</dbReference>
<dbReference type="Proteomes" id="UP001213771">
    <property type="component" value="Unassembled WGS sequence"/>
</dbReference>
<evidence type="ECO:0000313" key="7">
    <source>
        <dbReference type="Proteomes" id="UP001213771"/>
    </source>
</evidence>
<sequence>MELRNLKTFQVVAEHLNMTKAAKILGYTQPTITLQIKVLEGELGHSLFTRIGKKTFLTPAGKRLQIHTAKLFRVVDELERDLEELNGPSGTLSIAASEYYCSHYLSSLVSAYIKLHPQVKLKLLPANSLEVIKKVLNNEADMGIIACECNTSDIEQYVLGKEKAVLVVSAEIFKQHTKEEILRDYPFLSYHGSCSFDTVIQQCFSEMNYNPTTTIEFGGSDETIRRAVLNQTGVALLGENVIKEELVNGTLVPLHYCTQEIETSLIYLRDRGEGPTIHSFSDLLKDTWQATI</sequence>
<evidence type="ECO:0000259" key="5">
    <source>
        <dbReference type="PROSITE" id="PS50931"/>
    </source>
</evidence>
<dbReference type="PROSITE" id="PS50931">
    <property type="entry name" value="HTH_LYSR"/>
    <property type="match status" value="1"/>
</dbReference>
<dbReference type="InterPro" id="IPR036390">
    <property type="entry name" value="WH_DNA-bd_sf"/>
</dbReference>
<protein>
    <submittedName>
        <fullName evidence="6">LysR family transcriptional regulator</fullName>
    </submittedName>
</protein>
<dbReference type="PRINTS" id="PR00039">
    <property type="entry name" value="HTHLYSR"/>
</dbReference>
<reference evidence="6 7" key="1">
    <citation type="submission" date="2023-02" db="EMBL/GenBank/DDBJ databases">
        <authorList>
            <person name="Olszewska D."/>
        </authorList>
    </citation>
    <scope>NUCLEOTIDE SEQUENCE [LARGE SCALE GENOMIC DNA]</scope>
    <source>
        <strain evidence="6 7">FDU301</strain>
    </source>
</reference>
<comment type="caution">
    <text evidence="6">The sequence shown here is derived from an EMBL/GenBank/DDBJ whole genome shotgun (WGS) entry which is preliminary data.</text>
</comment>
<dbReference type="EMBL" id="JARAOX010000241">
    <property type="protein sequence ID" value="MDD9786671.1"/>
    <property type="molecule type" value="Genomic_DNA"/>
</dbReference>
<dbReference type="Gene3D" id="3.40.190.290">
    <property type="match status" value="1"/>
</dbReference>
<evidence type="ECO:0000256" key="4">
    <source>
        <dbReference type="ARBA" id="ARBA00023163"/>
    </source>
</evidence>
<dbReference type="InterPro" id="IPR005119">
    <property type="entry name" value="LysR_subst-bd"/>
</dbReference>
<name>A0ABD4X2J1_PRIMG</name>
<accession>A0ABD4X2J1</accession>